<dbReference type="EMBL" id="JAPTSV010000008">
    <property type="protein sequence ID" value="KAJ1524923.1"/>
    <property type="molecule type" value="Genomic_DNA"/>
</dbReference>
<dbReference type="PANTHER" id="PTHR46902:SF1">
    <property type="entry name" value="DOMON DOMAIN-CONTAINING PROTEIN FRRS1L"/>
    <property type="match status" value="1"/>
</dbReference>
<dbReference type="GO" id="GO:0099072">
    <property type="term" value="P:regulation of postsynaptic membrane neurotransmitter receptor levels"/>
    <property type="evidence" value="ECO:0007669"/>
    <property type="project" value="TreeGrafter"/>
</dbReference>
<keyword evidence="1" id="KW-0732">Signal</keyword>
<proteinExistence type="predicted"/>
<dbReference type="InterPro" id="IPR005018">
    <property type="entry name" value="DOMON_domain"/>
</dbReference>
<protein>
    <recommendedName>
        <fullName evidence="2">DOMON domain-containing protein</fullName>
    </recommendedName>
</protein>
<feature type="domain" description="DOMON" evidence="2">
    <location>
        <begin position="63"/>
        <end position="194"/>
    </location>
</feature>
<feature type="signal peptide" evidence="1">
    <location>
        <begin position="1"/>
        <end position="26"/>
    </location>
</feature>
<feature type="chain" id="PRO_5043653200" description="DOMON domain-containing protein" evidence="1">
    <location>
        <begin position="27"/>
        <end position="260"/>
    </location>
</feature>
<accession>A0AAV7XGS3</accession>
<dbReference type="InterPro" id="IPR042789">
    <property type="entry name" value="FRRS1L"/>
</dbReference>
<gene>
    <name evidence="3" type="ORF">ONE63_009781</name>
</gene>
<evidence type="ECO:0000256" key="1">
    <source>
        <dbReference type="SAM" id="SignalP"/>
    </source>
</evidence>
<dbReference type="AlphaFoldDB" id="A0AAV7XGS3"/>
<evidence type="ECO:0000313" key="3">
    <source>
        <dbReference type="EMBL" id="KAJ1524923.1"/>
    </source>
</evidence>
<evidence type="ECO:0000259" key="2">
    <source>
        <dbReference type="PROSITE" id="PS50836"/>
    </source>
</evidence>
<name>A0AAV7XGS3_9NEOP</name>
<keyword evidence="4" id="KW-1185">Reference proteome</keyword>
<sequence length="260" mass="26940">MEVGAHVAALVMAVLGLACLVPSVLTANVRAADASAYAVVDGCGSQDRLCVAYPTGCTAASTCTLVVTARQDPDDATKYRFEMAAKYTAYVAVALAKAGTMGNDSVVECMVDPDPKQNNKVVLFQSVNSDRKPQTKRRGNTRLGPEAQVGVSLKTGAIVNGVVSCTFTRDQRTTVNGTDYDLATGSWYIQGAAGSRLNADSSIHHHDEYVVSSQSVRLSAVGLQDSYGERKQHSGAAAAAGGAALVIALAALSLQSAPAL</sequence>
<dbReference type="GO" id="GO:1900449">
    <property type="term" value="P:regulation of glutamate receptor signaling pathway"/>
    <property type="evidence" value="ECO:0007669"/>
    <property type="project" value="InterPro"/>
</dbReference>
<comment type="caution">
    <text evidence="3">The sequence shown here is derived from an EMBL/GenBank/DDBJ whole genome shotgun (WGS) entry which is preliminary data.</text>
</comment>
<dbReference type="Pfam" id="PF03351">
    <property type="entry name" value="DOMON"/>
    <property type="match status" value="1"/>
</dbReference>
<dbReference type="PANTHER" id="PTHR46902">
    <property type="entry name" value="DOMON DOMAIN-CONTAINING PROTEIN FRRS1L"/>
    <property type="match status" value="1"/>
</dbReference>
<organism evidence="3 4">
    <name type="scientific">Megalurothrips usitatus</name>
    <name type="common">bean blossom thrips</name>
    <dbReference type="NCBI Taxonomy" id="439358"/>
    <lineage>
        <taxon>Eukaryota</taxon>
        <taxon>Metazoa</taxon>
        <taxon>Ecdysozoa</taxon>
        <taxon>Arthropoda</taxon>
        <taxon>Hexapoda</taxon>
        <taxon>Insecta</taxon>
        <taxon>Pterygota</taxon>
        <taxon>Neoptera</taxon>
        <taxon>Paraneoptera</taxon>
        <taxon>Thysanoptera</taxon>
        <taxon>Terebrantia</taxon>
        <taxon>Thripoidea</taxon>
        <taxon>Thripidae</taxon>
        <taxon>Megalurothrips</taxon>
    </lineage>
</organism>
<dbReference type="Proteomes" id="UP001075354">
    <property type="component" value="Chromosome 8"/>
</dbReference>
<evidence type="ECO:0000313" key="4">
    <source>
        <dbReference type="Proteomes" id="UP001075354"/>
    </source>
</evidence>
<dbReference type="PROSITE" id="PS50836">
    <property type="entry name" value="DOMON"/>
    <property type="match status" value="1"/>
</dbReference>
<reference evidence="3" key="1">
    <citation type="submission" date="2022-12" db="EMBL/GenBank/DDBJ databases">
        <title>Chromosome-level genome assembly of the bean flower thrips Megalurothrips usitatus.</title>
        <authorList>
            <person name="Ma L."/>
            <person name="Liu Q."/>
            <person name="Li H."/>
            <person name="Cai W."/>
        </authorList>
    </citation>
    <scope>NUCLEOTIDE SEQUENCE</scope>
    <source>
        <strain evidence="3">Cailab_2022a</strain>
    </source>
</reference>